<proteinExistence type="predicted"/>
<evidence type="ECO:0000313" key="1">
    <source>
        <dbReference type="EMBL" id="KAJ4709260.1"/>
    </source>
</evidence>
<dbReference type="Proteomes" id="UP001164539">
    <property type="component" value="Chromosome 10"/>
</dbReference>
<gene>
    <name evidence="1" type="ORF">OWV82_019077</name>
</gene>
<name>A0ACC1XG23_MELAZ</name>
<reference evidence="1 2" key="1">
    <citation type="journal article" date="2023" name="Science">
        <title>Complex scaffold remodeling in plant triterpene biosynthesis.</title>
        <authorList>
            <person name="De La Pena R."/>
            <person name="Hodgson H."/>
            <person name="Liu J.C."/>
            <person name="Stephenson M.J."/>
            <person name="Martin A.C."/>
            <person name="Owen C."/>
            <person name="Harkess A."/>
            <person name="Leebens-Mack J."/>
            <person name="Jimenez L.E."/>
            <person name="Osbourn A."/>
            <person name="Sattely E.S."/>
        </authorList>
    </citation>
    <scope>NUCLEOTIDE SEQUENCE [LARGE SCALE GENOMIC DNA]</scope>
    <source>
        <strain evidence="2">cv. JPN11</strain>
        <tissue evidence="1">Leaf</tissue>
    </source>
</reference>
<protein>
    <submittedName>
        <fullName evidence="1">Core-2/I-branching beta-1,6-N-acetylglucosaminyltransferase family protein</fullName>
    </submittedName>
</protein>
<keyword evidence="2" id="KW-1185">Reference proteome</keyword>
<accession>A0ACC1XG23</accession>
<organism evidence="1 2">
    <name type="scientific">Melia azedarach</name>
    <name type="common">Chinaberry tree</name>
    <dbReference type="NCBI Taxonomy" id="155640"/>
    <lineage>
        <taxon>Eukaryota</taxon>
        <taxon>Viridiplantae</taxon>
        <taxon>Streptophyta</taxon>
        <taxon>Embryophyta</taxon>
        <taxon>Tracheophyta</taxon>
        <taxon>Spermatophyta</taxon>
        <taxon>Magnoliopsida</taxon>
        <taxon>eudicotyledons</taxon>
        <taxon>Gunneridae</taxon>
        <taxon>Pentapetalae</taxon>
        <taxon>rosids</taxon>
        <taxon>malvids</taxon>
        <taxon>Sapindales</taxon>
        <taxon>Meliaceae</taxon>
        <taxon>Melia</taxon>
    </lineage>
</organism>
<comment type="caution">
    <text evidence="1">The sequence shown here is derived from an EMBL/GenBank/DDBJ whole genome shotgun (WGS) entry which is preliminary data.</text>
</comment>
<sequence>MASEMQIFRPLRQRPPVKRPIWIIVSVSLVCLFLVSAYISLPENYNSGCYMFLTSCRSSFSEAADSVREYSDEEIASRVVIREILNPVHTKIPKIAFMFLTKGSLPFEMLWDKFFHGYEGKFSVYVHASTQKPVHVSRHFVDRDIHSVQVTWGDISMIDAERRLLANALEDPQNQHFVLLSDSCVPLHSFEYVYNYLLHANLSFIDCFKDPGKYGDGRYPIKMLPEVEKKDFRKGAQWFSMKRKHAVITVADTLYYSKFRDFCKLGFEGKYCVADEHYLPTFFYMVDPGGIANWSVTHVDWSERKWHPKLYKASDVTSQLLNSITSIDISVHVTSDKKKEVQRQSCLWNGMKRPCYLFARKFHPDSLHNLLNNNNLFSNFSII</sequence>
<dbReference type="EMBL" id="CM051403">
    <property type="protein sequence ID" value="KAJ4709260.1"/>
    <property type="molecule type" value="Genomic_DNA"/>
</dbReference>
<evidence type="ECO:0000313" key="2">
    <source>
        <dbReference type="Proteomes" id="UP001164539"/>
    </source>
</evidence>